<dbReference type="EMBL" id="JYDJ01001507">
    <property type="protein sequence ID" value="KRX31882.1"/>
    <property type="molecule type" value="Genomic_DNA"/>
</dbReference>
<protein>
    <submittedName>
        <fullName evidence="1">Uncharacterized protein</fullName>
    </submittedName>
</protein>
<sequence>MRDMLIYRAVSVLKIQAEIVTSIVNADLLQ</sequence>
<gene>
    <name evidence="1" type="ORF">T05_9821</name>
</gene>
<evidence type="ECO:0000313" key="1">
    <source>
        <dbReference type="EMBL" id="KRX31882.1"/>
    </source>
</evidence>
<organism evidence="1 2">
    <name type="scientific">Trichinella murrelli</name>
    <dbReference type="NCBI Taxonomy" id="144512"/>
    <lineage>
        <taxon>Eukaryota</taxon>
        <taxon>Metazoa</taxon>
        <taxon>Ecdysozoa</taxon>
        <taxon>Nematoda</taxon>
        <taxon>Enoplea</taxon>
        <taxon>Dorylaimia</taxon>
        <taxon>Trichinellida</taxon>
        <taxon>Trichinellidae</taxon>
        <taxon>Trichinella</taxon>
    </lineage>
</organism>
<dbReference type="AlphaFoldDB" id="A0A0V0SYM7"/>
<accession>A0A0V0SYM7</accession>
<keyword evidence="2" id="KW-1185">Reference proteome</keyword>
<reference evidence="1 2" key="1">
    <citation type="submission" date="2015-01" db="EMBL/GenBank/DDBJ databases">
        <title>Evolution of Trichinella species and genotypes.</title>
        <authorList>
            <person name="Korhonen P.K."/>
            <person name="Edoardo P."/>
            <person name="Giuseppe L.R."/>
            <person name="Gasser R.B."/>
        </authorList>
    </citation>
    <scope>NUCLEOTIDE SEQUENCE [LARGE SCALE GENOMIC DNA]</scope>
    <source>
        <strain evidence="1">ISS417</strain>
    </source>
</reference>
<dbReference type="Proteomes" id="UP000055048">
    <property type="component" value="Unassembled WGS sequence"/>
</dbReference>
<proteinExistence type="predicted"/>
<evidence type="ECO:0000313" key="2">
    <source>
        <dbReference type="Proteomes" id="UP000055048"/>
    </source>
</evidence>
<name>A0A0V0SYM7_9BILA</name>
<comment type="caution">
    <text evidence="1">The sequence shown here is derived from an EMBL/GenBank/DDBJ whole genome shotgun (WGS) entry which is preliminary data.</text>
</comment>